<evidence type="ECO:0008006" key="3">
    <source>
        <dbReference type="Google" id="ProtNLM"/>
    </source>
</evidence>
<reference evidence="1" key="1">
    <citation type="submission" date="2023-03" db="EMBL/GenBank/DDBJ databases">
        <title>Near-Complete genome sequence of Lipomyces tetrasporous NRRL Y-64009, an oleaginous yeast capable of growing on lignocellulosic hydrolysates.</title>
        <authorList>
            <consortium name="Lawrence Berkeley National Laboratory"/>
            <person name="Jagtap S.S."/>
            <person name="Liu J.-J."/>
            <person name="Walukiewicz H.E."/>
            <person name="Pangilinan J."/>
            <person name="Lipzen A."/>
            <person name="Ahrendt S."/>
            <person name="Koriabine M."/>
            <person name="Cobaugh K."/>
            <person name="Salamov A."/>
            <person name="Yoshinaga Y."/>
            <person name="Ng V."/>
            <person name="Daum C."/>
            <person name="Grigoriev I.V."/>
            <person name="Slininger P.J."/>
            <person name="Dien B.S."/>
            <person name="Jin Y.-S."/>
            <person name="Rao C.V."/>
        </authorList>
    </citation>
    <scope>NUCLEOTIDE SEQUENCE</scope>
    <source>
        <strain evidence="1">NRRL Y-64009</strain>
    </source>
</reference>
<protein>
    <recommendedName>
        <fullName evidence="3">Found in mitochondrial proteome protein 51</fullName>
    </recommendedName>
</protein>
<evidence type="ECO:0000313" key="2">
    <source>
        <dbReference type="Proteomes" id="UP001217417"/>
    </source>
</evidence>
<proteinExistence type="predicted"/>
<dbReference type="RefSeq" id="XP_056043905.1">
    <property type="nucleotide sequence ID" value="XM_056183961.1"/>
</dbReference>
<dbReference type="EMBL" id="JARPMG010000005">
    <property type="protein sequence ID" value="KAJ8100455.1"/>
    <property type="molecule type" value="Genomic_DNA"/>
</dbReference>
<name>A0AAD7QSB2_9ASCO</name>
<evidence type="ECO:0000313" key="1">
    <source>
        <dbReference type="EMBL" id="KAJ8100455.1"/>
    </source>
</evidence>
<keyword evidence="2" id="KW-1185">Reference proteome</keyword>
<gene>
    <name evidence="1" type="ORF">POJ06DRAFT_104605</name>
</gene>
<dbReference type="Proteomes" id="UP001217417">
    <property type="component" value="Unassembled WGS sequence"/>
</dbReference>
<dbReference type="AlphaFoldDB" id="A0AAD7QSB2"/>
<comment type="caution">
    <text evidence="1">The sequence shown here is derived from an EMBL/GenBank/DDBJ whole genome shotgun (WGS) entry which is preliminary data.</text>
</comment>
<organism evidence="1 2">
    <name type="scientific">Lipomyces tetrasporus</name>
    <dbReference type="NCBI Taxonomy" id="54092"/>
    <lineage>
        <taxon>Eukaryota</taxon>
        <taxon>Fungi</taxon>
        <taxon>Dikarya</taxon>
        <taxon>Ascomycota</taxon>
        <taxon>Saccharomycotina</taxon>
        <taxon>Lipomycetes</taxon>
        <taxon>Lipomycetales</taxon>
        <taxon>Lipomycetaceae</taxon>
        <taxon>Lipomyces</taxon>
    </lineage>
</organism>
<accession>A0AAD7QSB2</accession>
<sequence length="112" mass="12357">MSLVFGFLAGVTTSSTLIYLLANEMQHNAIRAHTSIEHSRTALDRILTPHTYTITKPVPVETRNNVAETMKDLWDEEVVKGASFVLNADAGKWSRETAGRVWEKVSAAVSAK</sequence>
<dbReference type="GeneID" id="80879127"/>